<dbReference type="Pfam" id="PF00172">
    <property type="entry name" value="Zn_clus"/>
    <property type="match status" value="1"/>
</dbReference>
<dbReference type="CDD" id="cd00067">
    <property type="entry name" value="GAL4"/>
    <property type="match status" value="1"/>
</dbReference>
<dbReference type="SMART" id="SM00906">
    <property type="entry name" value="Fungal_trans"/>
    <property type="match status" value="1"/>
</dbReference>
<dbReference type="InterPro" id="IPR007219">
    <property type="entry name" value="XnlR_reg_dom"/>
</dbReference>
<sequence length="702" mass="77647">MSPVSTPPTGTSALIKRACDSCHRRKVKCERGTGDSAKPCKNCITSGLQCTYNAIPQKKGPKGSRAKVISELRETQRQNIPYLHDFSRFEPAWAKTPHLVNQELADHCADYYFANLYPTQPILHRQRLAEYFMAMEHTLEPYCFVTVFCAYMMMLQRNMPPPPGLDMYRAAAQPSNGAYGEALLEEAIRVRKNGTYTENPTILTVLTSYYMYECFFAIDRPNTAWFHLREATTHAHSLGMGDEESYRTLDPMETLQRRRLFWQLFITERAFALHKHRPLTLHATIHPPIEDEDPTDRISITGFCRLINLYRPFDDTFIGLWNKVQTTCLPSWLLELHKKLEDALPVYLENTNTETQVVDLRTSQIWLKTMVWQLSISHGFISSVASDNAMSFKYPIEISRDWIAMSSHFRQQAMEVHGVGLIEKLFDVACTLTDVLSYVPLDYAQSINPSYDPSFGASPPSPRDFLTRYYTIISNLRANSPRYTTVLMEKINDMLPDMTNQLSLASALPGSAPHSAGGYAPNPPQPPDLPSSHHSAHPSQHHPPGPTPPLYSDPGAAITGTSGMPPPAPTQGGHHNVNVSVSLSQYTGGPNDIKPAHRQDYPPQQAQQQQPQQQQQQQQHQQQQRDYAQYTSPHTPTHPSSFAYPAVTTSIPVYADSGGGVAPGIAGVGVTVGVSGPGTGSGLYGGASGQAGGSGGGGGGYD</sequence>
<dbReference type="EMBL" id="ML996575">
    <property type="protein sequence ID" value="KAF2756518.1"/>
    <property type="molecule type" value="Genomic_DNA"/>
</dbReference>
<dbReference type="PROSITE" id="PS50048">
    <property type="entry name" value="ZN2_CY6_FUNGAL_2"/>
    <property type="match status" value="1"/>
</dbReference>
<dbReference type="GO" id="GO:0008270">
    <property type="term" value="F:zinc ion binding"/>
    <property type="evidence" value="ECO:0007669"/>
    <property type="project" value="InterPro"/>
</dbReference>
<accession>A0A6A6W0S6</accession>
<evidence type="ECO:0000256" key="1">
    <source>
        <dbReference type="ARBA" id="ARBA00022723"/>
    </source>
</evidence>
<dbReference type="PROSITE" id="PS00463">
    <property type="entry name" value="ZN2_CY6_FUNGAL_1"/>
    <property type="match status" value="1"/>
</dbReference>
<dbReference type="PANTHER" id="PTHR31668">
    <property type="entry name" value="GLUCOSE TRANSPORT TRANSCRIPTION REGULATOR RGT1-RELATED-RELATED"/>
    <property type="match status" value="1"/>
</dbReference>
<feature type="compositionally biased region" description="Polar residues" evidence="3">
    <location>
        <begin position="630"/>
        <end position="640"/>
    </location>
</feature>
<keyword evidence="2" id="KW-0539">Nucleus</keyword>
<evidence type="ECO:0000256" key="3">
    <source>
        <dbReference type="SAM" id="MobiDB-lite"/>
    </source>
</evidence>
<dbReference type="GeneID" id="54490919"/>
<feature type="compositionally biased region" description="Pro residues" evidence="3">
    <location>
        <begin position="541"/>
        <end position="551"/>
    </location>
</feature>
<gene>
    <name evidence="5" type="ORF">EJ05DRAFT_66720</name>
</gene>
<dbReference type="GO" id="GO:0006351">
    <property type="term" value="P:DNA-templated transcription"/>
    <property type="evidence" value="ECO:0007669"/>
    <property type="project" value="InterPro"/>
</dbReference>
<dbReference type="GO" id="GO:0003677">
    <property type="term" value="F:DNA binding"/>
    <property type="evidence" value="ECO:0007669"/>
    <property type="project" value="InterPro"/>
</dbReference>
<dbReference type="InterPro" id="IPR001138">
    <property type="entry name" value="Zn2Cys6_DnaBD"/>
</dbReference>
<dbReference type="OrthoDB" id="4132249at2759"/>
<dbReference type="CDD" id="cd12148">
    <property type="entry name" value="fungal_TF_MHR"/>
    <property type="match status" value="1"/>
</dbReference>
<proteinExistence type="predicted"/>
<dbReference type="PANTHER" id="PTHR31668:SF20">
    <property type="entry name" value="ZN(II)2CYS6 TRANSCRIPTION FACTOR (EUROFUNG)"/>
    <property type="match status" value="1"/>
</dbReference>
<reference evidence="5" key="1">
    <citation type="journal article" date="2020" name="Stud. Mycol.">
        <title>101 Dothideomycetes genomes: a test case for predicting lifestyles and emergence of pathogens.</title>
        <authorList>
            <person name="Haridas S."/>
            <person name="Albert R."/>
            <person name="Binder M."/>
            <person name="Bloem J."/>
            <person name="Labutti K."/>
            <person name="Salamov A."/>
            <person name="Andreopoulos B."/>
            <person name="Baker S."/>
            <person name="Barry K."/>
            <person name="Bills G."/>
            <person name="Bluhm B."/>
            <person name="Cannon C."/>
            <person name="Castanera R."/>
            <person name="Culley D."/>
            <person name="Daum C."/>
            <person name="Ezra D."/>
            <person name="Gonzalez J."/>
            <person name="Henrissat B."/>
            <person name="Kuo A."/>
            <person name="Liang C."/>
            <person name="Lipzen A."/>
            <person name="Lutzoni F."/>
            <person name="Magnuson J."/>
            <person name="Mondo S."/>
            <person name="Nolan M."/>
            <person name="Ohm R."/>
            <person name="Pangilinan J."/>
            <person name="Park H.-J."/>
            <person name="Ramirez L."/>
            <person name="Alfaro M."/>
            <person name="Sun H."/>
            <person name="Tritt A."/>
            <person name="Yoshinaga Y."/>
            <person name="Zwiers L.-H."/>
            <person name="Turgeon B."/>
            <person name="Goodwin S."/>
            <person name="Spatafora J."/>
            <person name="Crous P."/>
            <person name="Grigoriev I."/>
        </authorList>
    </citation>
    <scope>NUCLEOTIDE SEQUENCE</scope>
    <source>
        <strain evidence="5">CBS 121739</strain>
    </source>
</reference>
<dbReference type="Gene3D" id="4.10.240.10">
    <property type="entry name" value="Zn(2)-C6 fungal-type DNA-binding domain"/>
    <property type="match status" value="1"/>
</dbReference>
<keyword evidence="6" id="KW-1185">Reference proteome</keyword>
<dbReference type="GO" id="GO:0000981">
    <property type="term" value="F:DNA-binding transcription factor activity, RNA polymerase II-specific"/>
    <property type="evidence" value="ECO:0007669"/>
    <property type="project" value="InterPro"/>
</dbReference>
<organism evidence="5 6">
    <name type="scientific">Pseudovirgaria hyperparasitica</name>
    <dbReference type="NCBI Taxonomy" id="470096"/>
    <lineage>
        <taxon>Eukaryota</taxon>
        <taxon>Fungi</taxon>
        <taxon>Dikarya</taxon>
        <taxon>Ascomycota</taxon>
        <taxon>Pezizomycotina</taxon>
        <taxon>Dothideomycetes</taxon>
        <taxon>Dothideomycetes incertae sedis</taxon>
        <taxon>Acrospermales</taxon>
        <taxon>Acrospermaceae</taxon>
        <taxon>Pseudovirgaria</taxon>
    </lineage>
</organism>
<name>A0A6A6W0S6_9PEZI</name>
<evidence type="ECO:0000256" key="2">
    <source>
        <dbReference type="ARBA" id="ARBA00023242"/>
    </source>
</evidence>
<evidence type="ECO:0000313" key="5">
    <source>
        <dbReference type="EMBL" id="KAF2756518.1"/>
    </source>
</evidence>
<dbReference type="InterPro" id="IPR050797">
    <property type="entry name" value="Carb_Metab_Trans_Reg"/>
</dbReference>
<feature type="domain" description="Zn(2)-C6 fungal-type" evidence="4">
    <location>
        <begin position="18"/>
        <end position="52"/>
    </location>
</feature>
<dbReference type="SMART" id="SM00066">
    <property type="entry name" value="GAL4"/>
    <property type="match status" value="1"/>
</dbReference>
<dbReference type="InterPro" id="IPR036864">
    <property type="entry name" value="Zn2-C6_fun-type_DNA-bd_sf"/>
</dbReference>
<keyword evidence="1" id="KW-0479">Metal-binding</keyword>
<dbReference type="Proteomes" id="UP000799437">
    <property type="component" value="Unassembled WGS sequence"/>
</dbReference>
<evidence type="ECO:0000259" key="4">
    <source>
        <dbReference type="PROSITE" id="PS50048"/>
    </source>
</evidence>
<dbReference type="AlphaFoldDB" id="A0A6A6W0S6"/>
<evidence type="ECO:0000313" key="6">
    <source>
        <dbReference type="Proteomes" id="UP000799437"/>
    </source>
</evidence>
<feature type="compositionally biased region" description="Low complexity" evidence="3">
    <location>
        <begin position="601"/>
        <end position="629"/>
    </location>
</feature>
<dbReference type="RefSeq" id="XP_033598969.1">
    <property type="nucleotide sequence ID" value="XM_033749865.1"/>
</dbReference>
<dbReference type="SUPFAM" id="SSF57701">
    <property type="entry name" value="Zn2/Cys6 DNA-binding domain"/>
    <property type="match status" value="1"/>
</dbReference>
<protein>
    <recommendedName>
        <fullName evidence="4">Zn(2)-C6 fungal-type domain-containing protein</fullName>
    </recommendedName>
</protein>
<feature type="compositionally biased region" description="Polar residues" evidence="3">
    <location>
        <begin position="577"/>
        <end position="588"/>
    </location>
</feature>
<dbReference type="Pfam" id="PF04082">
    <property type="entry name" value="Fungal_trans"/>
    <property type="match status" value="1"/>
</dbReference>
<feature type="region of interest" description="Disordered" evidence="3">
    <location>
        <begin position="507"/>
        <end position="643"/>
    </location>
</feature>